<evidence type="ECO:0000313" key="16">
    <source>
        <dbReference type="Proteomes" id="UP001597120"/>
    </source>
</evidence>
<evidence type="ECO:0000256" key="9">
    <source>
        <dbReference type="ARBA" id="ARBA00022840"/>
    </source>
</evidence>
<gene>
    <name evidence="15" type="ORF">ACFQ03_13055</name>
</gene>
<comment type="caution">
    <text evidence="15">The sequence shown here is derived from an EMBL/GenBank/DDBJ whole genome shotgun (WGS) entry which is preliminary data.</text>
</comment>
<evidence type="ECO:0000256" key="2">
    <source>
        <dbReference type="ARBA" id="ARBA00004651"/>
    </source>
</evidence>
<comment type="subcellular location">
    <subcellularLocation>
        <location evidence="2">Cell membrane</location>
        <topology evidence="2">Multi-pass membrane protein</topology>
    </subcellularLocation>
</comment>
<keyword evidence="6" id="KW-0808">Transferase</keyword>
<dbReference type="GO" id="GO:0016301">
    <property type="term" value="F:kinase activity"/>
    <property type="evidence" value="ECO:0007669"/>
    <property type="project" value="UniProtKB-KW"/>
</dbReference>
<reference evidence="16" key="1">
    <citation type="journal article" date="2019" name="Int. J. Syst. Evol. Microbiol.">
        <title>The Global Catalogue of Microorganisms (GCM) 10K type strain sequencing project: providing services to taxonomists for standard genome sequencing and annotation.</title>
        <authorList>
            <consortium name="The Broad Institute Genomics Platform"/>
            <consortium name="The Broad Institute Genome Sequencing Center for Infectious Disease"/>
            <person name="Wu L."/>
            <person name="Ma J."/>
        </authorList>
    </citation>
    <scope>NUCLEOTIDE SEQUENCE [LARGE SCALE GENOMIC DNA]</scope>
    <source>
        <strain evidence="16">CCUG 57263</strain>
    </source>
</reference>
<feature type="domain" description="Histidine kinase" evidence="13">
    <location>
        <begin position="158"/>
        <end position="379"/>
    </location>
</feature>
<organism evidence="15 16">
    <name type="scientific">Paenibacillus residui</name>
    <dbReference type="NCBI Taxonomy" id="629724"/>
    <lineage>
        <taxon>Bacteria</taxon>
        <taxon>Bacillati</taxon>
        <taxon>Bacillota</taxon>
        <taxon>Bacilli</taxon>
        <taxon>Bacillales</taxon>
        <taxon>Paenibacillaceae</taxon>
        <taxon>Paenibacillus</taxon>
    </lineage>
</organism>
<protein>
    <recommendedName>
        <fullName evidence="3">histidine kinase</fullName>
        <ecNumber evidence="3">2.7.13.3</ecNumber>
    </recommendedName>
</protein>
<keyword evidence="10" id="KW-0902">Two-component regulatory system</keyword>
<feature type="transmembrane region" description="Helical" evidence="12">
    <location>
        <begin position="57"/>
        <end position="85"/>
    </location>
</feature>
<dbReference type="InterPro" id="IPR003660">
    <property type="entry name" value="HAMP_dom"/>
</dbReference>
<dbReference type="Gene3D" id="1.10.287.130">
    <property type="match status" value="1"/>
</dbReference>
<evidence type="ECO:0000256" key="11">
    <source>
        <dbReference type="ARBA" id="ARBA00023136"/>
    </source>
</evidence>
<dbReference type="SMART" id="SM00304">
    <property type="entry name" value="HAMP"/>
    <property type="match status" value="1"/>
</dbReference>
<evidence type="ECO:0000256" key="1">
    <source>
        <dbReference type="ARBA" id="ARBA00000085"/>
    </source>
</evidence>
<dbReference type="SUPFAM" id="SSF158472">
    <property type="entry name" value="HAMP domain-like"/>
    <property type="match status" value="1"/>
</dbReference>
<dbReference type="InterPro" id="IPR003661">
    <property type="entry name" value="HisK_dim/P_dom"/>
</dbReference>
<dbReference type="InterPro" id="IPR005467">
    <property type="entry name" value="His_kinase_dom"/>
</dbReference>
<dbReference type="Gene3D" id="3.30.565.10">
    <property type="entry name" value="Histidine kinase-like ATPase, C-terminal domain"/>
    <property type="match status" value="1"/>
</dbReference>
<dbReference type="CDD" id="cd00082">
    <property type="entry name" value="HisKA"/>
    <property type="match status" value="1"/>
</dbReference>
<evidence type="ECO:0000256" key="3">
    <source>
        <dbReference type="ARBA" id="ARBA00012438"/>
    </source>
</evidence>
<dbReference type="Proteomes" id="UP001597120">
    <property type="component" value="Unassembled WGS sequence"/>
</dbReference>
<evidence type="ECO:0000256" key="8">
    <source>
        <dbReference type="ARBA" id="ARBA00022777"/>
    </source>
</evidence>
<keyword evidence="5" id="KW-0597">Phosphoprotein</keyword>
<dbReference type="Pfam" id="PF02518">
    <property type="entry name" value="HATPase_c"/>
    <property type="match status" value="1"/>
</dbReference>
<dbReference type="EC" id="2.7.13.3" evidence="3"/>
<proteinExistence type="predicted"/>
<evidence type="ECO:0000313" key="15">
    <source>
        <dbReference type="EMBL" id="MFD0870083.1"/>
    </source>
</evidence>
<dbReference type="PANTHER" id="PTHR45453:SF1">
    <property type="entry name" value="PHOSPHATE REGULON SENSOR PROTEIN PHOR"/>
    <property type="match status" value="1"/>
</dbReference>
<dbReference type="EMBL" id="JBHTIU010000039">
    <property type="protein sequence ID" value="MFD0870083.1"/>
    <property type="molecule type" value="Genomic_DNA"/>
</dbReference>
<dbReference type="SUPFAM" id="SSF47384">
    <property type="entry name" value="Homodimeric domain of signal transducing histidine kinase"/>
    <property type="match status" value="1"/>
</dbReference>
<evidence type="ECO:0000256" key="5">
    <source>
        <dbReference type="ARBA" id="ARBA00022553"/>
    </source>
</evidence>
<evidence type="ECO:0000256" key="4">
    <source>
        <dbReference type="ARBA" id="ARBA00022475"/>
    </source>
</evidence>
<dbReference type="Pfam" id="PF00672">
    <property type="entry name" value="HAMP"/>
    <property type="match status" value="1"/>
</dbReference>
<dbReference type="CDD" id="cd06225">
    <property type="entry name" value="HAMP"/>
    <property type="match status" value="1"/>
</dbReference>
<dbReference type="PRINTS" id="PR00344">
    <property type="entry name" value="BCTRLSENSOR"/>
</dbReference>
<evidence type="ECO:0000259" key="14">
    <source>
        <dbReference type="PROSITE" id="PS50885"/>
    </source>
</evidence>
<evidence type="ECO:0000259" key="13">
    <source>
        <dbReference type="PROSITE" id="PS50109"/>
    </source>
</evidence>
<feature type="domain" description="HAMP" evidence="14">
    <location>
        <begin position="90"/>
        <end position="143"/>
    </location>
</feature>
<dbReference type="InterPro" id="IPR004358">
    <property type="entry name" value="Sig_transdc_His_kin-like_C"/>
</dbReference>
<keyword evidence="12" id="KW-1133">Transmembrane helix</keyword>
<dbReference type="InterPro" id="IPR036097">
    <property type="entry name" value="HisK_dim/P_sf"/>
</dbReference>
<dbReference type="InterPro" id="IPR036890">
    <property type="entry name" value="HATPase_C_sf"/>
</dbReference>
<dbReference type="SMART" id="SM00388">
    <property type="entry name" value="HisKA"/>
    <property type="match status" value="1"/>
</dbReference>
<keyword evidence="9" id="KW-0067">ATP-binding</keyword>
<sequence length="379" mass="42343">MNKFTFRSQFTIALILTLILSIICTVAVWGGSLKFLIHMINVMSLSNKNIENFPEVARVGFVILFVLGNMAAPFVFILLFTILFARRIGKRLVPPIVQLINGAGRIQRNELDFTLSVMGGSKELVQLTEAFEEMRSSLHQSLSAQWKMEQERRDMVAAIAHDLRTPLTIIQGHVDNLLENKAKQAERLDSYLLTIRKNTDRAVRLLDDMGIVSEIDQPDFSLSVRPLDVVVFCREKAEEYRTICSAKSLHFQAEIQVADGCDGWFRADGLRLEQMLDNVIGNSIRLTPEGGKIEWRVEILPESVVLEVSDTGPGFAEADLLHMFEKFYQGDASRSIHKGHAGLGLYIVKTLAEKHGGSVSAGNRPGEGAYVQIRISAQT</sequence>
<name>A0ABW3D9B8_9BACL</name>
<dbReference type="InterPro" id="IPR050351">
    <property type="entry name" value="BphY/WalK/GraS-like"/>
</dbReference>
<keyword evidence="8 15" id="KW-0418">Kinase</keyword>
<feature type="transmembrane region" description="Helical" evidence="12">
    <location>
        <begin position="12"/>
        <end position="37"/>
    </location>
</feature>
<evidence type="ECO:0000256" key="7">
    <source>
        <dbReference type="ARBA" id="ARBA00022741"/>
    </source>
</evidence>
<evidence type="ECO:0000256" key="12">
    <source>
        <dbReference type="SAM" id="Phobius"/>
    </source>
</evidence>
<dbReference type="RefSeq" id="WP_379288584.1">
    <property type="nucleotide sequence ID" value="NZ_JBHTIU010000039.1"/>
</dbReference>
<dbReference type="Pfam" id="PF00512">
    <property type="entry name" value="HisKA"/>
    <property type="match status" value="1"/>
</dbReference>
<dbReference type="Gene3D" id="6.10.340.10">
    <property type="match status" value="1"/>
</dbReference>
<dbReference type="SMART" id="SM00387">
    <property type="entry name" value="HATPase_c"/>
    <property type="match status" value="1"/>
</dbReference>
<dbReference type="InterPro" id="IPR003594">
    <property type="entry name" value="HATPase_dom"/>
</dbReference>
<evidence type="ECO:0000256" key="6">
    <source>
        <dbReference type="ARBA" id="ARBA00022679"/>
    </source>
</evidence>
<dbReference type="PANTHER" id="PTHR45453">
    <property type="entry name" value="PHOSPHATE REGULON SENSOR PROTEIN PHOR"/>
    <property type="match status" value="1"/>
</dbReference>
<dbReference type="CDD" id="cd00075">
    <property type="entry name" value="HATPase"/>
    <property type="match status" value="1"/>
</dbReference>
<accession>A0ABW3D9B8</accession>
<keyword evidence="7" id="KW-0547">Nucleotide-binding</keyword>
<comment type="catalytic activity">
    <reaction evidence="1">
        <text>ATP + protein L-histidine = ADP + protein N-phospho-L-histidine.</text>
        <dbReference type="EC" id="2.7.13.3"/>
    </reaction>
</comment>
<keyword evidence="12" id="KW-0812">Transmembrane</keyword>
<dbReference type="PROSITE" id="PS50109">
    <property type="entry name" value="HIS_KIN"/>
    <property type="match status" value="1"/>
</dbReference>
<dbReference type="PROSITE" id="PS50885">
    <property type="entry name" value="HAMP"/>
    <property type="match status" value="1"/>
</dbReference>
<keyword evidence="4" id="KW-1003">Cell membrane</keyword>
<evidence type="ECO:0000256" key="10">
    <source>
        <dbReference type="ARBA" id="ARBA00023012"/>
    </source>
</evidence>
<keyword evidence="11 12" id="KW-0472">Membrane</keyword>
<keyword evidence="16" id="KW-1185">Reference proteome</keyword>
<dbReference type="SUPFAM" id="SSF55874">
    <property type="entry name" value="ATPase domain of HSP90 chaperone/DNA topoisomerase II/histidine kinase"/>
    <property type="match status" value="1"/>
</dbReference>